<dbReference type="InterPro" id="IPR029044">
    <property type="entry name" value="Nucleotide-diphossugar_trans"/>
</dbReference>
<sequence>MTASVSVVVPTRNRPELLRKAIDAILGQDYAGPVEIVVVYDQSEPDYSLVQDDPQRRVRVITNTRTQGLAGGRNTGILATATELVAFCDDDDEWLPGKLAAQVAMLDAHPASELCSIGVVIDYDGKDVDRTLDRDLVTLPELLRSRLTELHPSTFLFRRAALVDGIGLVDENIPGSYAEDYELLLRVARRAPIANAPGVGVRVRWHRQSYFTARWATIAEALEWLLERYPEFEGAPRGHARITGQIAFAQAAGGHRKDAMRWVKKTIRHSPREARSYLALAVATRLVSADTVLRRLHQRGRGI</sequence>
<dbReference type="SUPFAM" id="SSF53448">
    <property type="entry name" value="Nucleotide-diphospho-sugar transferases"/>
    <property type="match status" value="1"/>
</dbReference>
<evidence type="ECO:0000256" key="3">
    <source>
        <dbReference type="ARBA" id="ARBA00022679"/>
    </source>
</evidence>
<evidence type="ECO:0000313" key="6">
    <source>
        <dbReference type="Proteomes" id="UP001596392"/>
    </source>
</evidence>
<dbReference type="PANTHER" id="PTHR43685:SF5">
    <property type="entry name" value="GLYCOSYLTRANSFERASE EPSE-RELATED"/>
    <property type="match status" value="1"/>
</dbReference>
<keyword evidence="3" id="KW-0808">Transferase</keyword>
<evidence type="ECO:0000256" key="1">
    <source>
        <dbReference type="ARBA" id="ARBA00006739"/>
    </source>
</evidence>
<dbReference type="InterPro" id="IPR001173">
    <property type="entry name" value="Glyco_trans_2-like"/>
</dbReference>
<keyword evidence="2" id="KW-0328">Glycosyltransferase</keyword>
<dbReference type="RefSeq" id="WP_376806747.1">
    <property type="nucleotide sequence ID" value="NZ_JBHTAC010000012.1"/>
</dbReference>
<evidence type="ECO:0000256" key="2">
    <source>
        <dbReference type="ARBA" id="ARBA00022676"/>
    </source>
</evidence>
<dbReference type="PANTHER" id="PTHR43685">
    <property type="entry name" value="GLYCOSYLTRANSFERASE"/>
    <property type="match status" value="1"/>
</dbReference>
<dbReference type="EMBL" id="JBHTAC010000012">
    <property type="protein sequence ID" value="MFC7243576.1"/>
    <property type="molecule type" value="Genomic_DNA"/>
</dbReference>
<protein>
    <submittedName>
        <fullName evidence="5">Glycosyltransferase family 2 protein</fullName>
    </submittedName>
</protein>
<comment type="similarity">
    <text evidence="1">Belongs to the glycosyltransferase 2 family.</text>
</comment>
<accession>A0ABW2GYW0</accession>
<organism evidence="5 6">
    <name type="scientific">Catellatospora aurea</name>
    <dbReference type="NCBI Taxonomy" id="1337874"/>
    <lineage>
        <taxon>Bacteria</taxon>
        <taxon>Bacillati</taxon>
        <taxon>Actinomycetota</taxon>
        <taxon>Actinomycetes</taxon>
        <taxon>Micromonosporales</taxon>
        <taxon>Micromonosporaceae</taxon>
        <taxon>Catellatospora</taxon>
    </lineage>
</organism>
<evidence type="ECO:0000313" key="5">
    <source>
        <dbReference type="EMBL" id="MFC7243576.1"/>
    </source>
</evidence>
<dbReference type="CDD" id="cd00761">
    <property type="entry name" value="Glyco_tranf_GTA_type"/>
    <property type="match status" value="1"/>
</dbReference>
<name>A0ABW2GYW0_9ACTN</name>
<reference evidence="6" key="1">
    <citation type="journal article" date="2019" name="Int. J. Syst. Evol. Microbiol.">
        <title>The Global Catalogue of Microorganisms (GCM) 10K type strain sequencing project: providing services to taxonomists for standard genome sequencing and annotation.</title>
        <authorList>
            <consortium name="The Broad Institute Genomics Platform"/>
            <consortium name="The Broad Institute Genome Sequencing Center for Infectious Disease"/>
            <person name="Wu L."/>
            <person name="Ma J."/>
        </authorList>
    </citation>
    <scope>NUCLEOTIDE SEQUENCE [LARGE SCALE GENOMIC DNA]</scope>
    <source>
        <strain evidence="6">CGMCC 1.9106</strain>
    </source>
</reference>
<dbReference type="Gene3D" id="3.90.550.10">
    <property type="entry name" value="Spore Coat Polysaccharide Biosynthesis Protein SpsA, Chain A"/>
    <property type="match status" value="1"/>
</dbReference>
<feature type="domain" description="Glycosyltransferase 2-like" evidence="4">
    <location>
        <begin position="6"/>
        <end position="162"/>
    </location>
</feature>
<keyword evidence="6" id="KW-1185">Reference proteome</keyword>
<proteinExistence type="inferred from homology"/>
<dbReference type="InterPro" id="IPR050834">
    <property type="entry name" value="Glycosyltransf_2"/>
</dbReference>
<evidence type="ECO:0000259" key="4">
    <source>
        <dbReference type="Pfam" id="PF00535"/>
    </source>
</evidence>
<gene>
    <name evidence="5" type="ORF">ACFQO7_13920</name>
</gene>
<dbReference type="Pfam" id="PF00535">
    <property type="entry name" value="Glycos_transf_2"/>
    <property type="match status" value="1"/>
</dbReference>
<dbReference type="Proteomes" id="UP001596392">
    <property type="component" value="Unassembled WGS sequence"/>
</dbReference>
<comment type="caution">
    <text evidence="5">The sequence shown here is derived from an EMBL/GenBank/DDBJ whole genome shotgun (WGS) entry which is preliminary data.</text>
</comment>